<dbReference type="PANTHER" id="PTHR32309">
    <property type="entry name" value="TYROSINE-PROTEIN KINASE"/>
    <property type="match status" value="1"/>
</dbReference>
<keyword evidence="4" id="KW-0547">Nucleotide-binding</keyword>
<evidence type="ECO:0000313" key="11">
    <source>
        <dbReference type="EMBL" id="MBO3793552.1"/>
    </source>
</evidence>
<keyword evidence="7" id="KW-0829">Tyrosine-protein kinase</keyword>
<dbReference type="Pfam" id="PF13614">
    <property type="entry name" value="AAA_31"/>
    <property type="match status" value="1"/>
</dbReference>
<evidence type="ECO:0000256" key="5">
    <source>
        <dbReference type="ARBA" id="ARBA00022777"/>
    </source>
</evidence>
<dbReference type="SUPFAM" id="SSF52540">
    <property type="entry name" value="P-loop containing nucleoside triphosphate hydrolases"/>
    <property type="match status" value="1"/>
</dbReference>
<dbReference type="GO" id="GO:0005524">
    <property type="term" value="F:ATP binding"/>
    <property type="evidence" value="ECO:0007669"/>
    <property type="project" value="UniProtKB-KW"/>
</dbReference>
<comment type="caution">
    <text evidence="11">The sequence shown here is derived from an EMBL/GenBank/DDBJ whole genome shotgun (WGS) entry which is preliminary data.</text>
</comment>
<proteinExistence type="inferred from homology"/>
<name>A0A063XHQ3_BACIU</name>
<keyword evidence="6" id="KW-0067">ATP-binding</keyword>
<keyword evidence="5 11" id="KW-0418">Kinase</keyword>
<dbReference type="FunFam" id="3.40.50.300:FF:000527">
    <property type="entry name" value="Tyrosine-protein kinase etk"/>
    <property type="match status" value="1"/>
</dbReference>
<dbReference type="AlphaFoldDB" id="A0A063XHQ3"/>
<comment type="catalytic activity">
    <reaction evidence="8">
        <text>L-tyrosyl-[protein] + ATP = O-phospho-L-tyrosyl-[protein] + ADP + H(+)</text>
        <dbReference type="Rhea" id="RHEA:10596"/>
        <dbReference type="Rhea" id="RHEA-COMP:10136"/>
        <dbReference type="Rhea" id="RHEA-COMP:20101"/>
        <dbReference type="ChEBI" id="CHEBI:15378"/>
        <dbReference type="ChEBI" id="CHEBI:30616"/>
        <dbReference type="ChEBI" id="CHEBI:46858"/>
        <dbReference type="ChEBI" id="CHEBI:61978"/>
        <dbReference type="ChEBI" id="CHEBI:456216"/>
        <dbReference type="EC" id="2.7.10.2"/>
    </reaction>
</comment>
<dbReference type="PANTHER" id="PTHR32309:SF13">
    <property type="entry name" value="FERRIC ENTEROBACTIN TRANSPORT PROTEIN FEPE"/>
    <property type="match status" value="1"/>
</dbReference>
<evidence type="ECO:0000256" key="3">
    <source>
        <dbReference type="ARBA" id="ARBA00022679"/>
    </source>
</evidence>
<evidence type="ECO:0000259" key="9">
    <source>
        <dbReference type="Pfam" id="PF13614"/>
    </source>
</evidence>
<evidence type="ECO:0000256" key="2">
    <source>
        <dbReference type="ARBA" id="ARBA00011903"/>
    </source>
</evidence>
<dbReference type="InterPro" id="IPR027417">
    <property type="entry name" value="P-loop_NTPase"/>
</dbReference>
<evidence type="ECO:0000256" key="1">
    <source>
        <dbReference type="ARBA" id="ARBA00007316"/>
    </source>
</evidence>
<dbReference type="InterPro" id="IPR005702">
    <property type="entry name" value="Wzc-like_C"/>
</dbReference>
<keyword evidence="3" id="KW-0808">Transferase</keyword>
<evidence type="ECO:0000313" key="13">
    <source>
        <dbReference type="Proteomes" id="UP000665181"/>
    </source>
</evidence>
<feature type="domain" description="AAA" evidence="9">
    <location>
        <begin position="48"/>
        <end position="185"/>
    </location>
</feature>
<evidence type="ECO:0000256" key="8">
    <source>
        <dbReference type="ARBA" id="ARBA00051245"/>
    </source>
</evidence>
<evidence type="ECO:0000256" key="7">
    <source>
        <dbReference type="ARBA" id="ARBA00023137"/>
    </source>
</evidence>
<dbReference type="NCBIfam" id="TIGR01007">
    <property type="entry name" value="eps_fam"/>
    <property type="match status" value="1"/>
</dbReference>
<dbReference type="Proteomes" id="UP000665181">
    <property type="component" value="Unassembled WGS sequence"/>
</dbReference>
<evidence type="ECO:0000313" key="12">
    <source>
        <dbReference type="Proteomes" id="UP000076442"/>
    </source>
</evidence>
<dbReference type="Proteomes" id="UP000076442">
    <property type="component" value="Unassembled WGS sequence"/>
</dbReference>
<dbReference type="InterPro" id="IPR050445">
    <property type="entry name" value="Bact_polysacc_biosynth/exp"/>
</dbReference>
<dbReference type="GO" id="GO:0005886">
    <property type="term" value="C:plasma membrane"/>
    <property type="evidence" value="ECO:0007669"/>
    <property type="project" value="UniProtKB-ARBA"/>
</dbReference>
<dbReference type="EMBL" id="JAGFPW010000002">
    <property type="protein sequence ID" value="MBO3793552.1"/>
    <property type="molecule type" value="Genomic_DNA"/>
</dbReference>
<dbReference type="GO" id="GO:0004715">
    <property type="term" value="F:non-membrane spanning protein tyrosine kinase activity"/>
    <property type="evidence" value="ECO:0007669"/>
    <property type="project" value="UniProtKB-EC"/>
</dbReference>
<reference evidence="11" key="2">
    <citation type="submission" date="2021-03" db="EMBL/GenBank/DDBJ databases">
        <title>Isolation of Bacillus subtilis from fermented food sample.</title>
        <authorList>
            <person name="Lakshmanan V."/>
            <person name="Athira K."/>
            <person name="Rajagopal K."/>
        </authorList>
    </citation>
    <scope>NUCLEOTIDE SEQUENCE</scope>
    <source>
        <strain evidence="11">S1</strain>
    </source>
</reference>
<evidence type="ECO:0000256" key="4">
    <source>
        <dbReference type="ARBA" id="ARBA00022741"/>
    </source>
</evidence>
<dbReference type="EMBL" id="LJZV01000010">
    <property type="protein sequence ID" value="KZD92376.1"/>
    <property type="molecule type" value="Genomic_DNA"/>
</dbReference>
<gene>
    <name evidence="11" type="primary">epsB</name>
    <name evidence="10" type="ORF">B4122_1715</name>
    <name evidence="11" type="ORF">J5227_04280</name>
</gene>
<reference evidence="10 12" key="1">
    <citation type="submission" date="2015-09" db="EMBL/GenBank/DDBJ databases">
        <title>Spore heat resistance.</title>
        <authorList>
            <person name="Boekhorst J."/>
            <person name="Berendsen E.M."/>
            <person name="Wells-Bennik M.H."/>
            <person name="Kuipers O.P."/>
        </authorList>
    </citation>
    <scope>NUCLEOTIDE SEQUENCE [LARGE SCALE GENOMIC DNA]</scope>
    <source>
        <strain evidence="10 12">B4122</strain>
    </source>
</reference>
<dbReference type="SMR" id="A0A063XHQ3"/>
<dbReference type="OMA" id="SQLMLRW"/>
<protein>
    <recommendedName>
        <fullName evidence="2">non-specific protein-tyrosine kinase</fullName>
        <ecNumber evidence="2">2.7.10.2</ecNumber>
    </recommendedName>
</protein>
<accession>A0A063XHQ3</accession>
<dbReference type="InterPro" id="IPR025669">
    <property type="entry name" value="AAA_dom"/>
</dbReference>
<evidence type="ECO:0000313" key="10">
    <source>
        <dbReference type="EMBL" id="KZD92376.1"/>
    </source>
</evidence>
<comment type="similarity">
    <text evidence="1">Belongs to the CpsD/CapB family.</text>
</comment>
<sequence>MIFRKKKARRGLAQISVLHNKSVVAEQYRTIRTNIEFSSVQTNLRSILVTSSVPGEGKSFSAANLAAVFAQQQEKKVLLVDADLRKPTINQTFQVDNVTGLTNVLVGNASLSETVQKTPIDNLYVLTSGPTPPNPAELLSSKAMGDLISEIYEQFSLVIFDSPPLLAVADAQILANQTDGSVLVVLSGKTKTDTVLKAKDALEQSNAKLLGALLNKKKMKKSEHYSY</sequence>
<evidence type="ECO:0000256" key="6">
    <source>
        <dbReference type="ARBA" id="ARBA00022840"/>
    </source>
</evidence>
<dbReference type="EC" id="2.7.10.2" evidence="2"/>
<dbReference type="CDD" id="cd05387">
    <property type="entry name" value="BY-kinase"/>
    <property type="match status" value="1"/>
</dbReference>
<dbReference type="GO" id="GO:0042802">
    <property type="term" value="F:identical protein binding"/>
    <property type="evidence" value="ECO:0007669"/>
    <property type="project" value="UniProtKB-ARBA"/>
</dbReference>
<organism evidence="11 13">
    <name type="scientific">Bacillus subtilis</name>
    <dbReference type="NCBI Taxonomy" id="1423"/>
    <lineage>
        <taxon>Bacteria</taxon>
        <taxon>Bacillati</taxon>
        <taxon>Bacillota</taxon>
        <taxon>Bacilli</taxon>
        <taxon>Bacillales</taxon>
        <taxon>Bacillaceae</taxon>
        <taxon>Bacillus</taxon>
    </lineage>
</organism>
<dbReference type="Gene3D" id="3.40.50.300">
    <property type="entry name" value="P-loop containing nucleotide triphosphate hydrolases"/>
    <property type="match status" value="1"/>
</dbReference>
<dbReference type="RefSeq" id="WP_003228249.1">
    <property type="nucleotide sequence ID" value="NZ_AP024621.1"/>
</dbReference>